<keyword evidence="1" id="KW-1133">Transmembrane helix</keyword>
<feature type="transmembrane region" description="Helical" evidence="1">
    <location>
        <begin position="178"/>
        <end position="200"/>
    </location>
</feature>
<keyword evidence="1" id="KW-0812">Transmembrane</keyword>
<comment type="caution">
    <text evidence="2">The sequence shown here is derived from an EMBL/GenBank/DDBJ whole genome shotgun (WGS) entry which is preliminary data.</text>
</comment>
<accession>A0A9P5PGM6</accession>
<proteinExistence type="predicted"/>
<keyword evidence="3" id="KW-1185">Reference proteome</keyword>
<gene>
    <name evidence="2" type="ORF">BDP27DRAFT_1425180</name>
</gene>
<dbReference type="AlphaFoldDB" id="A0A9P5PGM6"/>
<reference evidence="2" key="1">
    <citation type="submission" date="2020-11" db="EMBL/GenBank/DDBJ databases">
        <authorList>
            <consortium name="DOE Joint Genome Institute"/>
            <person name="Ahrendt S."/>
            <person name="Riley R."/>
            <person name="Andreopoulos W."/>
            <person name="Labutti K."/>
            <person name="Pangilinan J."/>
            <person name="Ruiz-Duenas F.J."/>
            <person name="Barrasa J.M."/>
            <person name="Sanchez-Garcia M."/>
            <person name="Camarero S."/>
            <person name="Miyauchi S."/>
            <person name="Serrano A."/>
            <person name="Linde D."/>
            <person name="Babiker R."/>
            <person name="Drula E."/>
            <person name="Ayuso-Fernandez I."/>
            <person name="Pacheco R."/>
            <person name="Padilla G."/>
            <person name="Ferreira P."/>
            <person name="Barriuso J."/>
            <person name="Kellner H."/>
            <person name="Castanera R."/>
            <person name="Alfaro M."/>
            <person name="Ramirez L."/>
            <person name="Pisabarro A.G."/>
            <person name="Kuo A."/>
            <person name="Tritt A."/>
            <person name="Lipzen A."/>
            <person name="He G."/>
            <person name="Yan M."/>
            <person name="Ng V."/>
            <person name="Cullen D."/>
            <person name="Martin F."/>
            <person name="Rosso M.-N."/>
            <person name="Henrissat B."/>
            <person name="Hibbett D."/>
            <person name="Martinez A.T."/>
            <person name="Grigoriev I.V."/>
        </authorList>
    </citation>
    <scope>NUCLEOTIDE SEQUENCE</scope>
    <source>
        <strain evidence="2">AH 40177</strain>
    </source>
</reference>
<keyword evidence="1" id="KW-0472">Membrane</keyword>
<feature type="transmembrane region" description="Helical" evidence="1">
    <location>
        <begin position="44"/>
        <end position="66"/>
    </location>
</feature>
<name>A0A9P5PGM6_9AGAR</name>
<dbReference type="OrthoDB" id="3269455at2759"/>
<feature type="transmembrane region" description="Helical" evidence="1">
    <location>
        <begin position="206"/>
        <end position="231"/>
    </location>
</feature>
<organism evidence="2 3">
    <name type="scientific">Rhodocollybia butyracea</name>
    <dbReference type="NCBI Taxonomy" id="206335"/>
    <lineage>
        <taxon>Eukaryota</taxon>
        <taxon>Fungi</taxon>
        <taxon>Dikarya</taxon>
        <taxon>Basidiomycota</taxon>
        <taxon>Agaricomycotina</taxon>
        <taxon>Agaricomycetes</taxon>
        <taxon>Agaricomycetidae</taxon>
        <taxon>Agaricales</taxon>
        <taxon>Marasmiineae</taxon>
        <taxon>Omphalotaceae</taxon>
        <taxon>Rhodocollybia</taxon>
    </lineage>
</organism>
<dbReference type="Proteomes" id="UP000772434">
    <property type="component" value="Unassembled WGS sequence"/>
</dbReference>
<evidence type="ECO:0000256" key="1">
    <source>
        <dbReference type="SAM" id="Phobius"/>
    </source>
</evidence>
<evidence type="ECO:0000313" key="2">
    <source>
        <dbReference type="EMBL" id="KAF9065001.1"/>
    </source>
</evidence>
<sequence length="240" mass="26190">MTWDSVRDQQVRLSSVASIATFLAAVQSQIIALSYQDNSTAAHLATNITGFAGILLDVITAFLALLASTTIQHYRSEVEKQLKIFENLSEVEVLSEVQQLEVQEHNAGIFPDLFSSILAKAQTRVLALSAHPKDDTPILHDASLRLLALMKRGEEQLDLISVKRSCTHIQSMASLVDAMGSTMLFGVLCFIASVLCLAIASQPRSVWVVSVVTCSVVIVFPMTNLAIGVFLKRIPSIFVF</sequence>
<evidence type="ECO:0008006" key="4">
    <source>
        <dbReference type="Google" id="ProtNLM"/>
    </source>
</evidence>
<dbReference type="EMBL" id="JADNRY010000110">
    <property type="protein sequence ID" value="KAF9065001.1"/>
    <property type="molecule type" value="Genomic_DNA"/>
</dbReference>
<protein>
    <recommendedName>
        <fullName evidence="4">Transmembrane protein</fullName>
    </recommendedName>
</protein>
<evidence type="ECO:0000313" key="3">
    <source>
        <dbReference type="Proteomes" id="UP000772434"/>
    </source>
</evidence>